<evidence type="ECO:0000256" key="4">
    <source>
        <dbReference type="PROSITE-ProRule" id="PRU00433"/>
    </source>
</evidence>
<dbReference type="RefSeq" id="WP_152214132.1">
    <property type="nucleotide sequence ID" value="NZ_JBAQYD010000311.1"/>
</dbReference>
<keyword evidence="3 4" id="KW-0408">Iron</keyword>
<dbReference type="GO" id="GO:0009055">
    <property type="term" value="F:electron transfer activity"/>
    <property type="evidence" value="ECO:0007669"/>
    <property type="project" value="InterPro"/>
</dbReference>
<evidence type="ECO:0000259" key="5">
    <source>
        <dbReference type="PROSITE" id="PS51007"/>
    </source>
</evidence>
<dbReference type="InterPro" id="IPR036909">
    <property type="entry name" value="Cyt_c-like_dom_sf"/>
</dbReference>
<gene>
    <name evidence="6" type="ORF">F2P47_00115</name>
</gene>
<keyword evidence="2 4" id="KW-0479">Metal-binding</keyword>
<dbReference type="SUPFAM" id="SSF46626">
    <property type="entry name" value="Cytochrome c"/>
    <property type="match status" value="2"/>
</dbReference>
<dbReference type="EMBL" id="WESC01000001">
    <property type="protein sequence ID" value="KAB7742581.1"/>
    <property type="molecule type" value="Genomic_DNA"/>
</dbReference>
<dbReference type="PANTHER" id="PTHR35008:SF8">
    <property type="entry name" value="ALCOHOL DEHYDROGENASE CYTOCHROME C SUBUNIT"/>
    <property type="match status" value="1"/>
</dbReference>
<name>A0A6N6VM25_9HYPH</name>
<evidence type="ECO:0000256" key="1">
    <source>
        <dbReference type="ARBA" id="ARBA00022617"/>
    </source>
</evidence>
<sequence length="327" mass="35539">MSLKRIALRAGAAIVALVVLVVAAVFLIFPRVSSAPELKVETTPELVARGSYLFNSQFACGACHTPEMEPHRFSRVADEARIGAGRHMGGVPDFPTDVYAPNLTPTALGDWTDGELYRAIVSGVDRDGKPLFPVMPYPFYKSLDPQDVKAVIAYIRSLPPQPITMPRTKLPMPLPIFMRLVPADATPQTRPDGKDEVALGKYLAFTSSCFECHTKRNERGEPTGTPFAGGNPFGLPGGAMAISANITPDNETGIGGWSREEFIARFRSRNAEADARITPSGHDFDTEMPWSYFAGMTDADLGAIYAYLRTVPPIDSKVTLFTPASEK</sequence>
<evidence type="ECO:0000313" key="6">
    <source>
        <dbReference type="EMBL" id="KAB7742581.1"/>
    </source>
</evidence>
<dbReference type="AlphaFoldDB" id="A0A6N6VM25"/>
<dbReference type="Proteomes" id="UP000468901">
    <property type="component" value="Unassembled WGS sequence"/>
</dbReference>
<reference evidence="6 7" key="1">
    <citation type="submission" date="2019-09" db="EMBL/GenBank/DDBJ databases">
        <title>Parvibaculum sedimenti sp. nov., isolated from sediment.</title>
        <authorList>
            <person name="Wang Y."/>
        </authorList>
    </citation>
    <scope>NUCLEOTIDE SEQUENCE [LARGE SCALE GENOMIC DNA]</scope>
    <source>
        <strain evidence="6 7">HXT-9</strain>
    </source>
</reference>
<protein>
    <submittedName>
        <fullName evidence="6">C-type cytochrome</fullName>
    </submittedName>
</protein>
<dbReference type="GO" id="GO:0020037">
    <property type="term" value="F:heme binding"/>
    <property type="evidence" value="ECO:0007669"/>
    <property type="project" value="InterPro"/>
</dbReference>
<evidence type="ECO:0000313" key="7">
    <source>
        <dbReference type="Proteomes" id="UP000468901"/>
    </source>
</evidence>
<evidence type="ECO:0000256" key="2">
    <source>
        <dbReference type="ARBA" id="ARBA00022723"/>
    </source>
</evidence>
<keyword evidence="7" id="KW-1185">Reference proteome</keyword>
<keyword evidence="1 4" id="KW-0349">Heme</keyword>
<dbReference type="InterPro" id="IPR009056">
    <property type="entry name" value="Cyt_c-like_dom"/>
</dbReference>
<comment type="caution">
    <text evidence="6">The sequence shown here is derived from an EMBL/GenBank/DDBJ whole genome shotgun (WGS) entry which is preliminary data.</text>
</comment>
<feature type="domain" description="Cytochrome c" evidence="5">
    <location>
        <begin position="45"/>
        <end position="159"/>
    </location>
</feature>
<proteinExistence type="predicted"/>
<organism evidence="6 7">
    <name type="scientific">Parvibaculum sedimenti</name>
    <dbReference type="NCBI Taxonomy" id="2608632"/>
    <lineage>
        <taxon>Bacteria</taxon>
        <taxon>Pseudomonadati</taxon>
        <taxon>Pseudomonadota</taxon>
        <taxon>Alphaproteobacteria</taxon>
        <taxon>Hyphomicrobiales</taxon>
        <taxon>Parvibaculaceae</taxon>
        <taxon>Parvibaculum</taxon>
    </lineage>
</organism>
<evidence type="ECO:0000256" key="3">
    <source>
        <dbReference type="ARBA" id="ARBA00023004"/>
    </source>
</evidence>
<accession>A0A6N6VM25</accession>
<dbReference type="PROSITE" id="PS51007">
    <property type="entry name" value="CYTC"/>
    <property type="match status" value="2"/>
</dbReference>
<dbReference type="InterPro" id="IPR051459">
    <property type="entry name" value="Cytochrome_c-type_DH"/>
</dbReference>
<dbReference type="Pfam" id="PF00034">
    <property type="entry name" value="Cytochrom_C"/>
    <property type="match status" value="2"/>
</dbReference>
<dbReference type="Gene3D" id="1.10.760.10">
    <property type="entry name" value="Cytochrome c-like domain"/>
    <property type="match status" value="2"/>
</dbReference>
<dbReference type="GO" id="GO:0046872">
    <property type="term" value="F:metal ion binding"/>
    <property type="evidence" value="ECO:0007669"/>
    <property type="project" value="UniProtKB-KW"/>
</dbReference>
<dbReference type="PANTHER" id="PTHR35008">
    <property type="entry name" value="BLL4482 PROTEIN-RELATED"/>
    <property type="match status" value="1"/>
</dbReference>
<feature type="domain" description="Cytochrome c" evidence="5">
    <location>
        <begin position="195"/>
        <end position="312"/>
    </location>
</feature>